<dbReference type="EMBL" id="CP146606">
    <property type="protein sequence ID" value="WYK19901.1"/>
    <property type="molecule type" value="Genomic_DNA"/>
</dbReference>
<organism evidence="1 2">
    <name type="scientific">Roseovarius rhodophyticola</name>
    <dbReference type="NCBI Taxonomy" id="3080827"/>
    <lineage>
        <taxon>Bacteria</taxon>
        <taxon>Pseudomonadati</taxon>
        <taxon>Pseudomonadota</taxon>
        <taxon>Alphaproteobacteria</taxon>
        <taxon>Rhodobacterales</taxon>
        <taxon>Roseobacteraceae</taxon>
        <taxon>Roseovarius</taxon>
    </lineage>
</organism>
<evidence type="ECO:0000313" key="1">
    <source>
        <dbReference type="EMBL" id="WYK19901.1"/>
    </source>
</evidence>
<keyword evidence="2" id="KW-1185">Reference proteome</keyword>
<dbReference type="Pfam" id="PF06082">
    <property type="entry name" value="YjbH"/>
    <property type="match status" value="1"/>
</dbReference>
<accession>A0ABZ2TK07</accession>
<dbReference type="Proteomes" id="UP001281305">
    <property type="component" value="Chromosome"/>
</dbReference>
<sequence length="679" mass="75196">MQLRAETLSTFGTPGLIDMPTAVVLPDGHVAITASTFENNQRHTLTFQVLPRVYGSFRYSILRDLVPTGPNGGDVFDRSFDVHVQLLEERPNRPALAFGLRDIAGTSIFSSEYVVATKSLGPNLRVTGGFGWGRLAQRGSFSNPLGVLSSGFDTRAPRATTGQLAVDSFFQGPVAFFGGAELRLSDRLSLQFEYSSDAYDRERAAGNIDIDSPVNIGLTYQFDQGAQLRGYVVGGTTLALQFSYLFDPAKRPVPGGRDKAPVPFSSSAVSSFGDFDDPTTREKAQAQLFKQLDQEGLTLQGFKIQGGRALVRVENRRWDVEAQAVGRAARRLAKVLPAQIDVFEITVQRRGTPISTITLNRSDLKELERHYDGPWRSLTRARIADEHRVDQAGEPKSAFPVFDYSVGPYVALSFFDPDQPVRADAGIQVNADYRPSPGLTFSGVFRQPLVGNIDDATRMSDSVLPRVRSDAVLFAQQSNFEINELTAEYLFRPGADLFGRITAGYLESMFGGVSAELLWFPIESRLALGAELNYARQRDFDMLLGFQDYDVLTGHGSVYYDLGHGFTTQLDVGRYLAGDWGATFSLAREFNNGFKIGGFFTLTDVPFSEFGEGSFDRGITVEIPISWFTGRSSRRTFRQVIRPLQRDGGARLNVSNRLYEATRDYRAQRLSAGWGRVFR</sequence>
<reference evidence="1 2" key="1">
    <citation type="submission" date="2024-02" db="EMBL/GenBank/DDBJ databases">
        <title>Roseovarius strain W115 nov., isolated from a marine algae.</title>
        <authorList>
            <person name="Lee M.W."/>
            <person name="Lee J.K."/>
            <person name="Kim J.M."/>
            <person name="Choi D.G."/>
            <person name="Baek J.H."/>
            <person name="Bayburt H."/>
            <person name="Jung J.J."/>
            <person name="Han D.M."/>
            <person name="Jeon C.O."/>
        </authorList>
    </citation>
    <scope>NUCLEOTIDE SEQUENCE [LARGE SCALE GENOMIC DNA]</scope>
    <source>
        <strain evidence="1 2">W115</strain>
    </source>
</reference>
<name>A0ABZ2TK07_9RHOB</name>
<evidence type="ECO:0000313" key="2">
    <source>
        <dbReference type="Proteomes" id="UP001281305"/>
    </source>
</evidence>
<gene>
    <name evidence="1" type="ORF">RZS32_008685</name>
</gene>
<dbReference type="InterPro" id="IPR010344">
    <property type="entry name" value="YbjH"/>
</dbReference>
<protein>
    <submittedName>
        <fullName evidence="1">YjbH domain-containing protein</fullName>
    </submittedName>
</protein>
<dbReference type="RefSeq" id="WP_317056597.1">
    <property type="nucleotide sequence ID" value="NZ_CP146606.1"/>
</dbReference>
<proteinExistence type="predicted"/>